<keyword evidence="1" id="KW-0812">Transmembrane</keyword>
<gene>
    <name evidence="2" type="ORF">MTR67_022769</name>
</gene>
<reference evidence="2" key="1">
    <citation type="submission" date="2023-08" db="EMBL/GenBank/DDBJ databases">
        <title>A de novo genome assembly of Solanum verrucosum Schlechtendal, a Mexican diploid species geographically isolated from the other diploid A-genome species in potato relatives.</title>
        <authorList>
            <person name="Hosaka K."/>
        </authorList>
    </citation>
    <scope>NUCLEOTIDE SEQUENCE</scope>
    <source>
        <tissue evidence="2">Young leaves</tissue>
    </source>
</reference>
<name>A0AAF0QSC1_SOLVR</name>
<evidence type="ECO:0000313" key="3">
    <source>
        <dbReference type="Proteomes" id="UP001234989"/>
    </source>
</evidence>
<organism evidence="2 3">
    <name type="scientific">Solanum verrucosum</name>
    <dbReference type="NCBI Taxonomy" id="315347"/>
    <lineage>
        <taxon>Eukaryota</taxon>
        <taxon>Viridiplantae</taxon>
        <taxon>Streptophyta</taxon>
        <taxon>Embryophyta</taxon>
        <taxon>Tracheophyta</taxon>
        <taxon>Spermatophyta</taxon>
        <taxon>Magnoliopsida</taxon>
        <taxon>eudicotyledons</taxon>
        <taxon>Gunneridae</taxon>
        <taxon>Pentapetalae</taxon>
        <taxon>asterids</taxon>
        <taxon>lamiids</taxon>
        <taxon>Solanales</taxon>
        <taxon>Solanaceae</taxon>
        <taxon>Solanoideae</taxon>
        <taxon>Solaneae</taxon>
        <taxon>Solanum</taxon>
    </lineage>
</organism>
<keyword evidence="1" id="KW-1133">Transmembrane helix</keyword>
<keyword evidence="1" id="KW-0472">Membrane</keyword>
<protein>
    <submittedName>
        <fullName evidence="2">Uncharacterized protein</fullName>
    </submittedName>
</protein>
<proteinExistence type="predicted"/>
<dbReference type="AlphaFoldDB" id="A0AAF0QSC1"/>
<sequence>MSFQTVRISRIRWPKSVTGEVAGAQPAMATVLPCTTAIDCSLKHSSFSPHSSVDLSRFYSVNRRLHIKNSSSSFSCHCTPTSSNGVRQSIKPAIVGKNEGHKKKNRNFSLKSLSGRRPMILFASTKMRSIILLNVTAMIYGTSHKFYLHIQCFSESKQLLLYLLMLLFVLCTVNSYSFHFTNAF</sequence>
<dbReference type="EMBL" id="CP133616">
    <property type="protein sequence ID" value="WMV29384.1"/>
    <property type="molecule type" value="Genomic_DNA"/>
</dbReference>
<keyword evidence="3" id="KW-1185">Reference proteome</keyword>
<dbReference type="Proteomes" id="UP001234989">
    <property type="component" value="Chromosome 5"/>
</dbReference>
<evidence type="ECO:0000313" key="2">
    <source>
        <dbReference type="EMBL" id="WMV29384.1"/>
    </source>
</evidence>
<feature type="transmembrane region" description="Helical" evidence="1">
    <location>
        <begin position="159"/>
        <end position="178"/>
    </location>
</feature>
<evidence type="ECO:0000256" key="1">
    <source>
        <dbReference type="SAM" id="Phobius"/>
    </source>
</evidence>
<accession>A0AAF0QSC1</accession>